<evidence type="ECO:0000256" key="5">
    <source>
        <dbReference type="ARBA" id="ARBA00011661"/>
    </source>
</evidence>
<dbReference type="InterPro" id="IPR027417">
    <property type="entry name" value="P-loop_NTPase"/>
</dbReference>
<feature type="domain" description="Helicase C-terminal" evidence="16">
    <location>
        <begin position="203"/>
        <end position="365"/>
    </location>
</feature>
<dbReference type="STRING" id="3988.B9RTM6"/>
<dbReference type="GO" id="GO:0005634">
    <property type="term" value="C:nucleus"/>
    <property type="evidence" value="ECO:0007669"/>
    <property type="project" value="UniProtKB-SubCell"/>
</dbReference>
<dbReference type="GO" id="GO:0005524">
    <property type="term" value="F:ATP binding"/>
    <property type="evidence" value="ECO:0007669"/>
    <property type="project" value="UniProtKB-KW"/>
</dbReference>
<evidence type="ECO:0000256" key="10">
    <source>
        <dbReference type="ARBA" id="ARBA00022840"/>
    </source>
</evidence>
<comment type="cofactor">
    <cofactor evidence="1">
        <name>Mn(2+)</name>
        <dbReference type="ChEBI" id="CHEBI:29035"/>
    </cofactor>
</comment>
<dbReference type="SUPFAM" id="SSF52540">
    <property type="entry name" value="P-loop containing nucleoside triphosphate hydrolases"/>
    <property type="match status" value="1"/>
</dbReference>
<keyword evidence="9 17" id="KW-0347">Helicase</keyword>
<evidence type="ECO:0000256" key="2">
    <source>
        <dbReference type="ARBA" id="ARBA00001946"/>
    </source>
</evidence>
<name>B9RTM6_RICCO</name>
<dbReference type="FunFam" id="1.20.272.40:FF:000002">
    <property type="entry name" value="ATP-dependent RNA helicase SUV3, mitochondrial"/>
    <property type="match status" value="1"/>
</dbReference>
<reference evidence="18" key="1">
    <citation type="journal article" date="2010" name="Nat. Biotechnol.">
        <title>Draft genome sequence of the oilseed species Ricinus communis.</title>
        <authorList>
            <person name="Chan A.P."/>
            <person name="Crabtree J."/>
            <person name="Zhao Q."/>
            <person name="Lorenzi H."/>
            <person name="Orvis J."/>
            <person name="Puiu D."/>
            <person name="Melake-Berhan A."/>
            <person name="Jones K.M."/>
            <person name="Redman J."/>
            <person name="Chen G."/>
            <person name="Cahoon E.B."/>
            <person name="Gedil M."/>
            <person name="Stanke M."/>
            <person name="Haas B.J."/>
            <person name="Wortman J.R."/>
            <person name="Fraser-Liggett C.M."/>
            <person name="Ravel J."/>
            <person name="Rabinowicz P.D."/>
        </authorList>
    </citation>
    <scope>NUCLEOTIDE SEQUENCE [LARGE SCALE GENOMIC DNA]</scope>
    <source>
        <strain evidence="18">cv. Hale</strain>
    </source>
</reference>
<evidence type="ECO:0000256" key="11">
    <source>
        <dbReference type="ARBA" id="ARBA00022946"/>
    </source>
</evidence>
<dbReference type="InterPro" id="IPR055206">
    <property type="entry name" value="DEXQc_SUV3"/>
</dbReference>
<keyword evidence="7" id="KW-0547">Nucleotide-binding</keyword>
<gene>
    <name evidence="17" type="ORF">RCOM_0911510</name>
</gene>
<dbReference type="Gene3D" id="1.20.272.40">
    <property type="match status" value="1"/>
</dbReference>
<dbReference type="PANTHER" id="PTHR12131:SF1">
    <property type="entry name" value="ATP-DEPENDENT RNA HELICASE SUPV3L1, MITOCHONDRIAL-RELATED"/>
    <property type="match status" value="1"/>
</dbReference>
<evidence type="ECO:0000256" key="9">
    <source>
        <dbReference type="ARBA" id="ARBA00022806"/>
    </source>
</evidence>
<evidence type="ECO:0000256" key="1">
    <source>
        <dbReference type="ARBA" id="ARBA00001936"/>
    </source>
</evidence>
<evidence type="ECO:0000313" key="18">
    <source>
        <dbReference type="Proteomes" id="UP000008311"/>
    </source>
</evidence>
<comment type="cofactor">
    <cofactor evidence="2">
        <name>Mg(2+)</name>
        <dbReference type="ChEBI" id="CHEBI:18420"/>
    </cofactor>
</comment>
<keyword evidence="8" id="KW-0378">Hydrolase</keyword>
<evidence type="ECO:0000313" key="17">
    <source>
        <dbReference type="EMBL" id="EEF45258.1"/>
    </source>
</evidence>
<dbReference type="FunFam" id="3.40.50.300:FF:001109">
    <property type="entry name" value="ATP-dependent RNA helicase suv3, mitochondrial"/>
    <property type="match status" value="1"/>
</dbReference>
<evidence type="ECO:0000256" key="12">
    <source>
        <dbReference type="ARBA" id="ARBA00023128"/>
    </source>
</evidence>
<dbReference type="GO" id="GO:0003724">
    <property type="term" value="F:RNA helicase activity"/>
    <property type="evidence" value="ECO:0007669"/>
    <property type="project" value="UniProtKB-EC"/>
</dbReference>
<keyword evidence="11" id="KW-0809">Transit peptide</keyword>
<comment type="subunit">
    <text evidence="5">Homodimer; in free form. Component of the mitochondrial degradosome (mtEXO) complex which is a heteropentamer containing 2 copies of SUPV3L1 and 3 copies of PNPT1.</text>
</comment>
<dbReference type="InterPro" id="IPR050699">
    <property type="entry name" value="RNA-DNA_Helicase"/>
</dbReference>
<dbReference type="FunFam" id="3.40.50.300:FF:003871">
    <property type="entry name" value="DExH-box ATP-dependent RNA helicase DExH18 mitochondrial"/>
    <property type="match status" value="1"/>
</dbReference>
<proteinExistence type="predicted"/>
<evidence type="ECO:0000256" key="8">
    <source>
        <dbReference type="ARBA" id="ARBA00022801"/>
    </source>
</evidence>
<keyword evidence="18" id="KW-1185">Reference proteome</keyword>
<dbReference type="eggNOG" id="KOG0953">
    <property type="taxonomic scope" value="Eukaryota"/>
</dbReference>
<keyword evidence="13" id="KW-0539">Nucleus</keyword>
<comment type="subcellular location">
    <subcellularLocation>
        <location evidence="4">Mitochondrion matrix</location>
        <location evidence="4">Mitochondrion nucleoid</location>
    </subcellularLocation>
    <subcellularLocation>
        <location evidence="3">Nucleus</location>
    </subcellularLocation>
</comment>
<dbReference type="InterPro" id="IPR044774">
    <property type="entry name" value="Suv3_DEXQc"/>
</dbReference>
<evidence type="ECO:0000256" key="3">
    <source>
        <dbReference type="ARBA" id="ARBA00004123"/>
    </source>
</evidence>
<dbReference type="Pfam" id="PF18147">
    <property type="entry name" value="Suv3_C_1"/>
    <property type="match status" value="1"/>
</dbReference>
<dbReference type="Pfam" id="PF22527">
    <property type="entry name" value="DEXQc_Suv3"/>
    <property type="match status" value="1"/>
</dbReference>
<dbReference type="Gene3D" id="1.20.58.1080">
    <property type="match status" value="1"/>
</dbReference>
<dbReference type="Gene3D" id="3.40.50.300">
    <property type="entry name" value="P-loop containing nucleotide triphosphate hydrolases"/>
    <property type="match status" value="2"/>
</dbReference>
<sequence length="547" mass="61081">MASLLLRLRQRKVSSLGISRLLNAENGEPFQLHAEFKFGALFSVHTLTRLYRSDNGKPKIDFTDLTCPHSWYPSARKKHRKVTLHVGPTNSGKTHHALKRLASSPSGIYCGPLRLLAWEVANKLNKGQVPCDLITGQEREEVDGAKHKAVTVEMADVTSDYSCAVVDEIQMVGCKTRGFSFTRALLGISADELHLCGDPAAVPLIQEILKVTGDDIKTGDCIVTFSRREIYRLKKIIESAGKHLCSVVYGSLPPETRTRQATMFNDASSEFDVLVASDAIGMGLNLNISRIIFSTMKKFDGVEMRYLTVPEIKQIAGRAGRYGSNYPAGEVTCLDADDLSLLHSSLESPSPALESAGLFPTFDLMFMYSRLHPKKGLYQILEHFVENAKLSPNYFIADCEEVLKVAAVIDEMPLSLNDKYLFCISPVDMNDEISSQGLTQFAENYAKKGIVRLKEIFTPGTLQVPKTQTALKELESVHKVLDLYVWLSYRLEDSFPDRELAASQKAICSLLIEEFLERLGWQKPRTTKLSSRNKTSSLLSKDIRQYL</sequence>
<dbReference type="PANTHER" id="PTHR12131">
    <property type="entry name" value="ATP-DEPENDENT RNA AND DNA HELICASE"/>
    <property type="match status" value="1"/>
</dbReference>
<evidence type="ECO:0000256" key="6">
    <source>
        <dbReference type="ARBA" id="ARBA00012552"/>
    </source>
</evidence>
<organism evidence="17 18">
    <name type="scientific">Ricinus communis</name>
    <name type="common">Castor bean</name>
    <dbReference type="NCBI Taxonomy" id="3988"/>
    <lineage>
        <taxon>Eukaryota</taxon>
        <taxon>Viridiplantae</taxon>
        <taxon>Streptophyta</taxon>
        <taxon>Embryophyta</taxon>
        <taxon>Tracheophyta</taxon>
        <taxon>Spermatophyta</taxon>
        <taxon>Magnoliopsida</taxon>
        <taxon>eudicotyledons</taxon>
        <taxon>Gunneridae</taxon>
        <taxon>Pentapetalae</taxon>
        <taxon>rosids</taxon>
        <taxon>fabids</taxon>
        <taxon>Malpighiales</taxon>
        <taxon>Euphorbiaceae</taxon>
        <taxon>Acalyphoideae</taxon>
        <taxon>Acalypheae</taxon>
        <taxon>Ricinus</taxon>
    </lineage>
</organism>
<dbReference type="InterPro" id="IPR041082">
    <property type="entry name" value="Suv3_C_1"/>
</dbReference>
<dbReference type="PROSITE" id="PS51194">
    <property type="entry name" value="HELICASE_CTER"/>
    <property type="match status" value="1"/>
</dbReference>
<dbReference type="GO" id="GO:0045025">
    <property type="term" value="C:mitochondrial degradosome"/>
    <property type="evidence" value="ECO:0000318"/>
    <property type="project" value="GO_Central"/>
</dbReference>
<evidence type="ECO:0000256" key="14">
    <source>
        <dbReference type="ARBA" id="ARBA00023271"/>
    </source>
</evidence>
<dbReference type="GO" id="GO:0000965">
    <property type="term" value="P:mitochondrial RNA 3'-end processing"/>
    <property type="evidence" value="ECO:0000318"/>
    <property type="project" value="GO_Central"/>
</dbReference>
<evidence type="ECO:0000256" key="13">
    <source>
        <dbReference type="ARBA" id="ARBA00023242"/>
    </source>
</evidence>
<dbReference type="FunFam" id="1.20.58.1080:FF:000003">
    <property type="entry name" value="DExH-box ATP-dependent RNA helicase DExH16 mitochondrial"/>
    <property type="match status" value="1"/>
</dbReference>
<dbReference type="GO" id="GO:0016787">
    <property type="term" value="F:hydrolase activity"/>
    <property type="evidence" value="ECO:0007669"/>
    <property type="project" value="UniProtKB-KW"/>
</dbReference>
<dbReference type="InParanoid" id="B9RTM6"/>
<accession>B9RTM6</accession>
<dbReference type="EC" id="3.6.4.13" evidence="6"/>
<dbReference type="CDD" id="cd17913">
    <property type="entry name" value="DEXQc_Suv3"/>
    <property type="match status" value="1"/>
</dbReference>
<dbReference type="FunCoup" id="B9RTM6">
    <property type="interactions" value="181"/>
</dbReference>
<keyword evidence="12" id="KW-0496">Mitochondrion</keyword>
<dbReference type="Pfam" id="PF12513">
    <property type="entry name" value="SUV3_C"/>
    <property type="match status" value="1"/>
</dbReference>
<comment type="catalytic activity">
    <reaction evidence="15">
        <text>ATP + H2O = ADP + phosphate + H(+)</text>
        <dbReference type="Rhea" id="RHEA:13065"/>
        <dbReference type="ChEBI" id="CHEBI:15377"/>
        <dbReference type="ChEBI" id="CHEBI:15378"/>
        <dbReference type="ChEBI" id="CHEBI:30616"/>
        <dbReference type="ChEBI" id="CHEBI:43474"/>
        <dbReference type="ChEBI" id="CHEBI:456216"/>
        <dbReference type="EC" id="3.6.4.13"/>
    </reaction>
</comment>
<keyword evidence="14" id="KW-1135">Mitochondrion nucleoid</keyword>
<dbReference type="InterPro" id="IPR022192">
    <property type="entry name" value="SUV3_C"/>
</dbReference>
<dbReference type="CDD" id="cd18805">
    <property type="entry name" value="SF2_C_suv3"/>
    <property type="match status" value="1"/>
</dbReference>
<evidence type="ECO:0000256" key="15">
    <source>
        <dbReference type="ARBA" id="ARBA00047984"/>
    </source>
</evidence>
<evidence type="ECO:0000256" key="4">
    <source>
        <dbReference type="ARBA" id="ARBA00004436"/>
    </source>
</evidence>
<evidence type="ECO:0000259" key="16">
    <source>
        <dbReference type="PROSITE" id="PS51194"/>
    </source>
</evidence>
<dbReference type="SMART" id="SM00490">
    <property type="entry name" value="HELICc"/>
    <property type="match status" value="1"/>
</dbReference>
<dbReference type="InterPro" id="IPR001650">
    <property type="entry name" value="Helicase_C-like"/>
</dbReference>
<dbReference type="Proteomes" id="UP000008311">
    <property type="component" value="Unassembled WGS sequence"/>
</dbReference>
<dbReference type="EMBL" id="EQ973814">
    <property type="protein sequence ID" value="EEF45258.1"/>
    <property type="molecule type" value="Genomic_DNA"/>
</dbReference>
<dbReference type="GO" id="GO:0042645">
    <property type="term" value="C:mitochondrial nucleoid"/>
    <property type="evidence" value="ECO:0007669"/>
    <property type="project" value="UniProtKB-SubCell"/>
</dbReference>
<keyword evidence="10" id="KW-0067">ATP-binding</keyword>
<dbReference type="AlphaFoldDB" id="B9RTM6"/>
<protein>
    <recommendedName>
        <fullName evidence="6">RNA helicase</fullName>
        <ecNumber evidence="6">3.6.4.13</ecNumber>
    </recommendedName>
</protein>
<evidence type="ECO:0000256" key="7">
    <source>
        <dbReference type="ARBA" id="ARBA00022741"/>
    </source>
</evidence>